<evidence type="ECO:0000313" key="5">
    <source>
        <dbReference type="Proteomes" id="UP000019335"/>
    </source>
</evidence>
<dbReference type="InterPro" id="IPR036315">
    <property type="entry name" value="BRCA2_hlx_sf"/>
</dbReference>
<dbReference type="PANTHER" id="PTHR11289:SF0">
    <property type="entry name" value="BREAST CANCER TYPE 2 SUSCEPTIBILITY PROTEIN"/>
    <property type="match status" value="1"/>
</dbReference>
<dbReference type="GO" id="GO:0006355">
    <property type="term" value="P:regulation of DNA-templated transcription"/>
    <property type="evidence" value="ECO:0007669"/>
    <property type="project" value="TreeGrafter"/>
</dbReference>
<accession>W7U0L1</accession>
<dbReference type="InterPro" id="IPR015525">
    <property type="entry name" value="BRCA2"/>
</dbReference>
<dbReference type="Proteomes" id="UP000019335">
    <property type="component" value="Chromosome 3"/>
</dbReference>
<evidence type="ECO:0000256" key="1">
    <source>
        <dbReference type="SAM" id="MobiDB-lite"/>
    </source>
</evidence>
<dbReference type="InterPro" id="IPR012340">
    <property type="entry name" value="NA-bd_OB-fold"/>
</dbReference>
<feature type="domain" description="Breast cancer type 2 susceptibility protein helical" evidence="3">
    <location>
        <begin position="424"/>
        <end position="468"/>
    </location>
</feature>
<feature type="region of interest" description="Disordered" evidence="1">
    <location>
        <begin position="721"/>
        <end position="751"/>
    </location>
</feature>
<protein>
    <submittedName>
        <fullName evidence="4">DNA recombination/repair BRCA2 like protein</fullName>
    </submittedName>
</protein>
<dbReference type="PANTHER" id="PTHR11289">
    <property type="entry name" value="BREAST CANCER TYPE 2 SUSCEPTIBILITY PROTEIN BRCA2"/>
    <property type="match status" value="1"/>
</dbReference>
<reference evidence="4 5" key="1">
    <citation type="journal article" date="2014" name="Mol. Plant">
        <title>Chromosome Scale Genome Assembly and Transcriptome Profiling of Nannochloropsis gaditana in Nitrogen Depletion.</title>
        <authorList>
            <person name="Corteggiani Carpinelli E."/>
            <person name="Telatin A."/>
            <person name="Vitulo N."/>
            <person name="Forcato C."/>
            <person name="D'Angelo M."/>
            <person name="Schiavon R."/>
            <person name="Vezzi A."/>
            <person name="Giacometti G.M."/>
            <person name="Morosinotto T."/>
            <person name="Valle G."/>
        </authorList>
    </citation>
    <scope>NUCLEOTIDE SEQUENCE [LARGE SCALE GENOMIC DNA]</scope>
    <source>
        <strain evidence="4 5">B-31</strain>
    </source>
</reference>
<dbReference type="Pfam" id="PF09103">
    <property type="entry name" value="BRCA-2_OB1"/>
    <property type="match status" value="1"/>
</dbReference>
<feature type="compositionally biased region" description="Basic and acidic residues" evidence="1">
    <location>
        <begin position="721"/>
        <end position="731"/>
    </location>
</feature>
<comment type="caution">
    <text evidence="4">The sequence shown here is derived from an EMBL/GenBank/DDBJ whole genome shotgun (WGS) entry which is preliminary data.</text>
</comment>
<dbReference type="Gene3D" id="2.40.50.140">
    <property type="entry name" value="Nucleic acid-binding proteins"/>
    <property type="match status" value="3"/>
</dbReference>
<evidence type="ECO:0000259" key="2">
    <source>
        <dbReference type="Pfam" id="PF09103"/>
    </source>
</evidence>
<evidence type="ECO:0000313" key="4">
    <source>
        <dbReference type="EMBL" id="EWM29313.1"/>
    </source>
</evidence>
<organism evidence="4 5">
    <name type="scientific">Nannochloropsis gaditana</name>
    <dbReference type="NCBI Taxonomy" id="72520"/>
    <lineage>
        <taxon>Eukaryota</taxon>
        <taxon>Sar</taxon>
        <taxon>Stramenopiles</taxon>
        <taxon>Ochrophyta</taxon>
        <taxon>Eustigmatophyceae</taxon>
        <taxon>Eustigmatales</taxon>
        <taxon>Monodopsidaceae</taxon>
        <taxon>Nannochloropsis</taxon>
    </lineage>
</organism>
<dbReference type="Pfam" id="PF09169">
    <property type="entry name" value="BRCA-2_helical"/>
    <property type="match status" value="1"/>
</dbReference>
<dbReference type="EMBL" id="AZIL01000173">
    <property type="protein sequence ID" value="EWM29313.1"/>
    <property type="molecule type" value="Genomic_DNA"/>
</dbReference>
<feature type="domain" description="BRCA2 OB1" evidence="2">
    <location>
        <begin position="478"/>
        <end position="638"/>
    </location>
</feature>
<dbReference type="AlphaFoldDB" id="W7U0L1"/>
<dbReference type="SUPFAM" id="SSF50249">
    <property type="entry name" value="Nucleic acid-binding proteins"/>
    <property type="match status" value="2"/>
</dbReference>
<feature type="region of interest" description="Disordered" evidence="1">
    <location>
        <begin position="66"/>
        <end position="90"/>
    </location>
</feature>
<dbReference type="SUPFAM" id="SSF81872">
    <property type="entry name" value="BRCA2 helical domain"/>
    <property type="match status" value="1"/>
</dbReference>
<gene>
    <name evidence="4" type="ORF">Naga_100152g15</name>
</gene>
<proteinExistence type="predicted"/>
<keyword evidence="5" id="KW-1185">Reference proteome</keyword>
<sequence length="897" mass="98623">MVLESTSSSDIEGVFRVAGGSSSSLGMIKAVFGLVSPFLSVEDSGSFVQGACLSANSLNVFMMGRKEDHGNTSEPPTRMGVSNRPSKSHTKVESEINQGFHAAAYEAIPNISVAAQEKVLSVSQFEIPEDGEKSLQTTHTFDQVALQDVKKYLASRKGDPRCQGAVLSTDCLFSEGTEEVQGGKAEIKQGIDHSFLREGDEQFWESARDKSAGMITERALVREIACTTSNSNNIEGRVVESIDSVRDLSQGDICPPSAEEHLKLLRPPTQCKDIALLDLRALALDKLRQMQKDCDRNAGWNEKGGGQNIQGGHGNYARLNLCDLGVYPGSVAAHLLSSYGVKQATLALTSTNGHNLRFSKEESGFPLVMEDALNVTAGTLEERPATSCRRRQALLPPDECARWIRDVTANPVCRDLQISLSPPSEVWVAHHYGAIVWKLACLERAFPEVLGGRYLTRPRVLQQLRYRAYREMVCGHRSALRMILNGDASAGRLMILCVSQVYHRPIFQTSLLNNASLSHTLADEQTADDAQEKESEILEQAESTGGTSPSTHVRIELTDGWYYLDAVLDSFLSAFVRTGRIRVGTKVAICGAFLQGLSGGGVDPLEMLDQSADARPCLQLVINGTRPARWDAPLGFQRRPSMCSRGVMSTSVSGLVAGGGSAPAIEAVVVRRYATQFMERSLNAEGERLASRVLSVAEEEDAQQRHEGVCQARMERILEEKTQQAEEENRERRHRRQGNTTGLGSEREWETGKTREMLHTEICSRVEEARNEVLKDPSCHRESKPFFRVKICSVKSRHSHLPSTSVDSYKLSDEFECHSFAKQRQNLALLTVWEPSEELEEALQDGRHVMLYGITAPPNKSDGPAPSLFRLYATGKSTKVVPLSSYSGKDAISLAMC</sequence>
<dbReference type="InterPro" id="IPR015187">
    <property type="entry name" value="BRCA2_OB_1"/>
</dbReference>
<evidence type="ECO:0000259" key="3">
    <source>
        <dbReference type="Pfam" id="PF09169"/>
    </source>
</evidence>
<dbReference type="GO" id="GO:0000724">
    <property type="term" value="P:double-strand break repair via homologous recombination"/>
    <property type="evidence" value="ECO:0007669"/>
    <property type="project" value="InterPro"/>
</dbReference>
<name>W7U0L1_9STRA</name>
<feature type="region of interest" description="Disordered" evidence="1">
    <location>
        <begin position="523"/>
        <end position="551"/>
    </location>
</feature>
<dbReference type="InterPro" id="IPR015252">
    <property type="entry name" value="BRCA2_hlx"/>
</dbReference>
<dbReference type="OrthoDB" id="207430at2759"/>
<feature type="compositionally biased region" description="Polar residues" evidence="1">
    <location>
        <begin position="541"/>
        <end position="551"/>
    </location>
</feature>